<dbReference type="SUPFAM" id="SSF50370">
    <property type="entry name" value="Ricin B-like lectins"/>
    <property type="match status" value="1"/>
</dbReference>
<reference evidence="2" key="1">
    <citation type="submission" date="2021-03" db="EMBL/GenBank/DDBJ databases">
        <title>Whole genome shotgun sequence of Actinoplanes auranticolor NBRC 12245.</title>
        <authorList>
            <person name="Komaki H."/>
            <person name="Tamura T."/>
        </authorList>
    </citation>
    <scope>NUCLEOTIDE SEQUENCE</scope>
    <source>
        <strain evidence="2">NBRC 12245</strain>
    </source>
</reference>
<evidence type="ECO:0000313" key="2">
    <source>
        <dbReference type="EMBL" id="GIM74871.1"/>
    </source>
</evidence>
<name>A0A919SNN3_9ACTN</name>
<dbReference type="InterPro" id="IPR000772">
    <property type="entry name" value="Ricin_B_lectin"/>
</dbReference>
<protein>
    <recommendedName>
        <fullName evidence="1">Ricin B lectin domain-containing protein</fullName>
    </recommendedName>
</protein>
<evidence type="ECO:0000259" key="1">
    <source>
        <dbReference type="SMART" id="SM00458"/>
    </source>
</evidence>
<dbReference type="PROSITE" id="PS50231">
    <property type="entry name" value="RICIN_B_LECTIN"/>
    <property type="match status" value="1"/>
</dbReference>
<dbReference type="Proteomes" id="UP000681340">
    <property type="component" value="Unassembled WGS sequence"/>
</dbReference>
<dbReference type="SMART" id="SM00458">
    <property type="entry name" value="RICIN"/>
    <property type="match status" value="1"/>
</dbReference>
<dbReference type="Pfam" id="PF00652">
    <property type="entry name" value="Ricin_B_lectin"/>
    <property type="match status" value="1"/>
</dbReference>
<gene>
    <name evidence="2" type="ORF">Aau02nite_63070</name>
</gene>
<proteinExistence type="predicted"/>
<feature type="domain" description="Ricin B lectin" evidence="1">
    <location>
        <begin position="69"/>
        <end position="210"/>
    </location>
</feature>
<keyword evidence="3" id="KW-1185">Reference proteome</keyword>
<dbReference type="Gene3D" id="2.80.10.50">
    <property type="match status" value="2"/>
</dbReference>
<comment type="caution">
    <text evidence="2">The sequence shown here is derived from an EMBL/GenBank/DDBJ whole genome shotgun (WGS) entry which is preliminary data.</text>
</comment>
<dbReference type="InterPro" id="IPR035992">
    <property type="entry name" value="Ricin_B-like_lectins"/>
</dbReference>
<accession>A0A919SNN3</accession>
<sequence length="213" mass="22856">MRNNHCYPAERNRRWLAAMLIVAVAAVLGTGVPARAGSAPVPGPGGDLVSVAELKAQVFGETSAEAVTWSYIQNVRTGLYLAVSGSSDANGAPILQWEKRTGNQEQAWTFTETSYPAGYMAIRNAGTSSWKAMGISRSGLHDGAPAIQWDYRPGLEDQIWGFYGGTLGVYRLQNLNSGKCLAIPGSNPARGVHAVQWECSSNLDQAWAVTSWP</sequence>
<dbReference type="AlphaFoldDB" id="A0A919SNN3"/>
<organism evidence="2 3">
    <name type="scientific">Actinoplanes auranticolor</name>
    <dbReference type="NCBI Taxonomy" id="47988"/>
    <lineage>
        <taxon>Bacteria</taxon>
        <taxon>Bacillati</taxon>
        <taxon>Actinomycetota</taxon>
        <taxon>Actinomycetes</taxon>
        <taxon>Micromonosporales</taxon>
        <taxon>Micromonosporaceae</taxon>
        <taxon>Actinoplanes</taxon>
    </lineage>
</organism>
<dbReference type="EMBL" id="BOQL01000053">
    <property type="protein sequence ID" value="GIM74871.1"/>
    <property type="molecule type" value="Genomic_DNA"/>
</dbReference>
<evidence type="ECO:0000313" key="3">
    <source>
        <dbReference type="Proteomes" id="UP000681340"/>
    </source>
</evidence>
<dbReference type="CDD" id="cd00161">
    <property type="entry name" value="beta-trefoil_Ricin-like"/>
    <property type="match status" value="1"/>
</dbReference>